<protein>
    <recommendedName>
        <fullName evidence="3">Lipoprotein</fullName>
    </recommendedName>
</protein>
<dbReference type="PROSITE" id="PS51257">
    <property type="entry name" value="PROKAR_LIPOPROTEIN"/>
    <property type="match status" value="1"/>
</dbReference>
<evidence type="ECO:0000313" key="1">
    <source>
        <dbReference type="EMBL" id="MBU3804648.1"/>
    </source>
</evidence>
<accession>A0A9E2NNQ4</accession>
<reference evidence="1" key="1">
    <citation type="journal article" date="2021" name="PeerJ">
        <title>Extensive microbial diversity within the chicken gut microbiome revealed by metagenomics and culture.</title>
        <authorList>
            <person name="Gilroy R."/>
            <person name="Ravi A."/>
            <person name="Getino M."/>
            <person name="Pursley I."/>
            <person name="Horton D.L."/>
            <person name="Alikhan N.F."/>
            <person name="Baker D."/>
            <person name="Gharbi K."/>
            <person name="Hall N."/>
            <person name="Watson M."/>
            <person name="Adriaenssens E.M."/>
            <person name="Foster-Nyarko E."/>
            <person name="Jarju S."/>
            <person name="Secka A."/>
            <person name="Antonio M."/>
            <person name="Oren A."/>
            <person name="Chaudhuri R.R."/>
            <person name="La Ragione R."/>
            <person name="Hildebrand F."/>
            <person name="Pallen M.J."/>
        </authorList>
    </citation>
    <scope>NUCLEOTIDE SEQUENCE</scope>
    <source>
        <strain evidence="1">B5-657</strain>
    </source>
</reference>
<sequence>MKINKNWQAFICACSMMSMLLIGCQTQPVEEVPNSLSTPIVTEAVSEQSIYNKAYESYSNVTELGLIINAPTDEDLSHLNTLEHYEYENTDESMLIIPKYNGSKITISTVEYTGERYIAKDVLFTQESTPEGYGLLLKTNRPEGIPQIVITITYKNKSFEELIINNGREGNTGVEYLKLDNEASKKQEGDIVTPVQDATYLNGLNRFSKYEVDMDKDGTNETIEVYCQGNIAPDGSYLFDDGQEWALILRKGDSIYPLFEKSYIQLGKLEYTAYIDYDDYERVHIIVAYKTGTNIIYYDCTFDEESGHILREQLYEANNINILKDWN</sequence>
<evidence type="ECO:0008006" key="3">
    <source>
        <dbReference type="Google" id="ProtNLM"/>
    </source>
</evidence>
<name>A0A9E2NNQ4_9FIRM</name>
<comment type="caution">
    <text evidence="1">The sequence shown here is derived from an EMBL/GenBank/DDBJ whole genome shotgun (WGS) entry which is preliminary data.</text>
</comment>
<reference evidence="1" key="2">
    <citation type="submission" date="2021-04" db="EMBL/GenBank/DDBJ databases">
        <authorList>
            <person name="Gilroy R."/>
        </authorList>
    </citation>
    <scope>NUCLEOTIDE SEQUENCE</scope>
    <source>
        <strain evidence="1">B5-657</strain>
    </source>
</reference>
<dbReference type="EMBL" id="JAHLFQ010000181">
    <property type="protein sequence ID" value="MBU3804648.1"/>
    <property type="molecule type" value="Genomic_DNA"/>
</dbReference>
<organism evidence="1 2">
    <name type="scientific">Candidatus Cellulosilyticum pullistercoris</name>
    <dbReference type="NCBI Taxonomy" id="2838521"/>
    <lineage>
        <taxon>Bacteria</taxon>
        <taxon>Bacillati</taxon>
        <taxon>Bacillota</taxon>
        <taxon>Clostridia</taxon>
        <taxon>Lachnospirales</taxon>
        <taxon>Cellulosilyticaceae</taxon>
        <taxon>Cellulosilyticum</taxon>
    </lineage>
</organism>
<proteinExistence type="predicted"/>
<evidence type="ECO:0000313" key="2">
    <source>
        <dbReference type="Proteomes" id="UP000824229"/>
    </source>
</evidence>
<dbReference type="Proteomes" id="UP000824229">
    <property type="component" value="Unassembled WGS sequence"/>
</dbReference>
<dbReference type="AlphaFoldDB" id="A0A9E2NNQ4"/>
<gene>
    <name evidence="1" type="ORF">H9872_07820</name>
</gene>